<proteinExistence type="inferred from homology"/>
<dbReference type="InterPro" id="IPR013083">
    <property type="entry name" value="Znf_RING/FYVE/PHD"/>
</dbReference>
<feature type="compositionally biased region" description="Polar residues" evidence="6">
    <location>
        <begin position="658"/>
        <end position="669"/>
    </location>
</feature>
<dbReference type="Pfam" id="PF13920">
    <property type="entry name" value="zf-C3HC4_3"/>
    <property type="match status" value="1"/>
</dbReference>
<keyword evidence="2" id="KW-0479">Metal-binding</keyword>
<dbReference type="PROSITE" id="PS01282">
    <property type="entry name" value="BIR_REPEAT_1"/>
    <property type="match status" value="1"/>
</dbReference>
<evidence type="ECO:0000256" key="3">
    <source>
        <dbReference type="ARBA" id="ARBA00022771"/>
    </source>
</evidence>
<evidence type="ECO:0000313" key="8">
    <source>
        <dbReference type="EMBL" id="CAK8689545.1"/>
    </source>
</evidence>
<dbReference type="InterPro" id="IPR050784">
    <property type="entry name" value="IAP"/>
</dbReference>
<dbReference type="Gene3D" id="1.10.1170.10">
    <property type="entry name" value="Inhibitor Of Apoptosis Protein (2mihbC-IAP-1), Chain A"/>
    <property type="match status" value="3"/>
</dbReference>
<dbReference type="CDD" id="cd00022">
    <property type="entry name" value="BIR"/>
    <property type="match status" value="3"/>
</dbReference>
<dbReference type="PANTHER" id="PTHR10044:SF139">
    <property type="entry name" value="DEATH-ASSOCIATED INHIBITOR OF APOPTOSIS 2"/>
    <property type="match status" value="1"/>
</dbReference>
<dbReference type="PROSITE" id="PS50143">
    <property type="entry name" value="BIR_REPEAT_2"/>
    <property type="match status" value="3"/>
</dbReference>
<keyword evidence="9" id="KW-1185">Reference proteome</keyword>
<comment type="caution">
    <text evidence="8">The sequence shown here is derived from an EMBL/GenBank/DDBJ whole genome shotgun (WGS) entry which is preliminary data.</text>
</comment>
<evidence type="ECO:0000256" key="1">
    <source>
        <dbReference type="ARBA" id="ARBA00006672"/>
    </source>
</evidence>
<feature type="region of interest" description="Disordered" evidence="6">
    <location>
        <begin position="1"/>
        <end position="33"/>
    </location>
</feature>
<dbReference type="InterPro" id="IPR001370">
    <property type="entry name" value="BIR_rpt"/>
</dbReference>
<feature type="domain" description="RING-type" evidence="7">
    <location>
        <begin position="719"/>
        <end position="754"/>
    </location>
</feature>
<comment type="similarity">
    <text evidence="1">Belongs to the IAP family.</text>
</comment>
<dbReference type="Pfam" id="PF00653">
    <property type="entry name" value="BIR"/>
    <property type="match status" value="3"/>
</dbReference>
<dbReference type="Gene3D" id="3.30.40.10">
    <property type="entry name" value="Zinc/RING finger domain, C3HC4 (zinc finger)"/>
    <property type="match status" value="1"/>
</dbReference>
<evidence type="ECO:0000256" key="6">
    <source>
        <dbReference type="SAM" id="MobiDB-lite"/>
    </source>
</evidence>
<name>A0ABP0GD67_CLALP</name>
<dbReference type="SMART" id="SM00238">
    <property type="entry name" value="BIR"/>
    <property type="match status" value="3"/>
</dbReference>
<evidence type="ECO:0000313" key="9">
    <source>
        <dbReference type="Proteomes" id="UP001642483"/>
    </source>
</evidence>
<dbReference type="SMART" id="SM00184">
    <property type="entry name" value="RING"/>
    <property type="match status" value="1"/>
</dbReference>
<organism evidence="8 9">
    <name type="scientific">Clavelina lepadiformis</name>
    <name type="common">Light-bulb sea squirt</name>
    <name type="synonym">Ascidia lepadiformis</name>
    <dbReference type="NCBI Taxonomy" id="159417"/>
    <lineage>
        <taxon>Eukaryota</taxon>
        <taxon>Metazoa</taxon>
        <taxon>Chordata</taxon>
        <taxon>Tunicata</taxon>
        <taxon>Ascidiacea</taxon>
        <taxon>Aplousobranchia</taxon>
        <taxon>Clavelinidae</taxon>
        <taxon>Clavelina</taxon>
    </lineage>
</organism>
<feature type="region of interest" description="Disordered" evidence="6">
    <location>
        <begin position="624"/>
        <end position="701"/>
    </location>
</feature>
<dbReference type="SUPFAM" id="SSF57924">
    <property type="entry name" value="Inhibitor of apoptosis (IAP) repeat"/>
    <property type="match status" value="3"/>
</dbReference>
<sequence>MPDSGRASPECTPNLEPSSSNPTQPAQELGQTTKSSIIYEEHCDLPSSVVTDGRNYERQKDPPGQRSVYILPGETNKETYRLSTFKKFPEYSPANPCLLATHGFLYTGYKDRVKCFSCGGQVQDWEIGDDPRMVKWHRSNCALVLGKETLNVSIGCRPLNFRSEPSSSKSDSIDSAYFTSEFSTSSCGTSMMNSGQAPNRNQKNLTDEGIVESMNSIQLSGNNVSSTATTGGPPAVRTAYVTESTTSHLKSLELANIVSSDHKYLITVQLDLRKENDRRKSFATWTLAYTTVTPITLSKSGFFYLGNLDRVQCFSCSGVLRNWRSGDHVPAEHQRHFPKCKMVQNIEIRNVPLPSETSDFTSDSAIGLPEPPNPSPGELVELEVQFPCLNPVSPHMRREEMRLDTFDRRWPSAKVKATKQQIAKAGFFFLGERDRAKCWYCNGGLQNWDPNDEPWTEHAKWFPGCEFVLSRKGMRFVKDLFDKFPNLPRPKLRNSRFDTRLGRFHFSDPTLVRPPRPTVQNPRLVPSAGAVLLGASTPVLPSSRPSIVIADEIVQQRDRKMVEVVVKMGFDKDKVQRLVDKRKVDTGRGFTSAEELVETLVLTPNEEPEANEDSTMNSISLEETASDGEGQNDVSGSPARTSEPEQSVMEVTTGGSGQENYDTKSTVRQGSLKRKDGHNVDKSITTTHPDNPTPPKLLKSDRQQGLTNKLIELEKARQCKLCHQKVAVALVLPCGHLALCHECSLHATQCPLCRRKAGEIIRTYMV</sequence>
<evidence type="ECO:0000256" key="5">
    <source>
        <dbReference type="PROSITE-ProRule" id="PRU00175"/>
    </source>
</evidence>
<reference evidence="8 9" key="1">
    <citation type="submission" date="2024-02" db="EMBL/GenBank/DDBJ databases">
        <authorList>
            <person name="Daric V."/>
            <person name="Darras S."/>
        </authorList>
    </citation>
    <scope>NUCLEOTIDE SEQUENCE [LARGE SCALE GENOMIC DNA]</scope>
</reference>
<evidence type="ECO:0000256" key="4">
    <source>
        <dbReference type="ARBA" id="ARBA00022833"/>
    </source>
</evidence>
<feature type="compositionally biased region" description="Polar residues" evidence="6">
    <location>
        <begin position="15"/>
        <end position="33"/>
    </location>
</feature>
<evidence type="ECO:0000259" key="7">
    <source>
        <dbReference type="PROSITE" id="PS50089"/>
    </source>
</evidence>
<accession>A0ABP0GD67</accession>
<dbReference type="EMBL" id="CAWYQH010000108">
    <property type="protein sequence ID" value="CAK8689545.1"/>
    <property type="molecule type" value="Genomic_DNA"/>
</dbReference>
<keyword evidence="4" id="KW-0862">Zinc</keyword>
<protein>
    <recommendedName>
        <fullName evidence="7">RING-type domain-containing protein</fullName>
    </recommendedName>
</protein>
<dbReference type="InterPro" id="IPR001841">
    <property type="entry name" value="Znf_RING"/>
</dbReference>
<dbReference type="PROSITE" id="PS50089">
    <property type="entry name" value="ZF_RING_2"/>
    <property type="match status" value="1"/>
</dbReference>
<gene>
    <name evidence="8" type="ORF">CVLEPA_LOCUS21532</name>
</gene>
<evidence type="ECO:0000256" key="2">
    <source>
        <dbReference type="ARBA" id="ARBA00022723"/>
    </source>
</evidence>
<dbReference type="Gene3D" id="1.10.8.10">
    <property type="entry name" value="DNA helicase RuvA subunit, C-terminal domain"/>
    <property type="match status" value="1"/>
</dbReference>
<keyword evidence="3 5" id="KW-0863">Zinc-finger</keyword>
<dbReference type="Proteomes" id="UP001642483">
    <property type="component" value="Unassembled WGS sequence"/>
</dbReference>
<dbReference type="PANTHER" id="PTHR10044">
    <property type="entry name" value="INHIBITOR OF APOPTOSIS"/>
    <property type="match status" value="1"/>
</dbReference>